<evidence type="ECO:0000256" key="1">
    <source>
        <dbReference type="SAM" id="MobiDB-lite"/>
    </source>
</evidence>
<gene>
    <name evidence="2" type="ORF">AALO_G00098770</name>
</gene>
<accession>A0AAV6GTD4</accession>
<organism evidence="2 3">
    <name type="scientific">Alosa alosa</name>
    <name type="common">allis shad</name>
    <dbReference type="NCBI Taxonomy" id="278164"/>
    <lineage>
        <taxon>Eukaryota</taxon>
        <taxon>Metazoa</taxon>
        <taxon>Chordata</taxon>
        <taxon>Craniata</taxon>
        <taxon>Vertebrata</taxon>
        <taxon>Euteleostomi</taxon>
        <taxon>Actinopterygii</taxon>
        <taxon>Neopterygii</taxon>
        <taxon>Teleostei</taxon>
        <taxon>Clupei</taxon>
        <taxon>Clupeiformes</taxon>
        <taxon>Clupeoidei</taxon>
        <taxon>Clupeidae</taxon>
        <taxon>Alosa</taxon>
    </lineage>
</organism>
<proteinExistence type="predicted"/>
<dbReference type="Proteomes" id="UP000823561">
    <property type="component" value="Chromosome 7"/>
</dbReference>
<evidence type="ECO:0000313" key="3">
    <source>
        <dbReference type="Proteomes" id="UP000823561"/>
    </source>
</evidence>
<feature type="region of interest" description="Disordered" evidence="1">
    <location>
        <begin position="100"/>
        <end position="134"/>
    </location>
</feature>
<dbReference type="EMBL" id="JADWDJ010000007">
    <property type="protein sequence ID" value="KAG5278418.1"/>
    <property type="molecule type" value="Genomic_DNA"/>
</dbReference>
<name>A0AAV6GTD4_9TELE</name>
<comment type="caution">
    <text evidence="2">The sequence shown here is derived from an EMBL/GenBank/DDBJ whole genome shotgun (WGS) entry which is preliminary data.</text>
</comment>
<protein>
    <submittedName>
        <fullName evidence="2">Uncharacterized protein</fullName>
    </submittedName>
</protein>
<evidence type="ECO:0000313" key="2">
    <source>
        <dbReference type="EMBL" id="KAG5278418.1"/>
    </source>
</evidence>
<sequence>MKRIQPFTISTKLSVPVESKCTECADIYQAAPTADKLINTQNHLTKDCNDPHPPHAWAQQVDPAVSPVEDILEDQTLDSPLSSSRSIKKIAICTSGEIQEEKSNVVPRQSQGGISDDDNNSINSKNGSVPVPQSVQGECEDISTQLKVGTSF</sequence>
<dbReference type="AlphaFoldDB" id="A0AAV6GTD4"/>
<keyword evidence="3" id="KW-1185">Reference proteome</keyword>
<reference evidence="2" key="1">
    <citation type="submission" date="2020-10" db="EMBL/GenBank/DDBJ databases">
        <title>Chromosome-scale genome assembly of the Allis shad, Alosa alosa.</title>
        <authorList>
            <person name="Margot Z."/>
            <person name="Christophe K."/>
            <person name="Cabau C."/>
            <person name="Louis A."/>
            <person name="Berthelot C."/>
            <person name="Parey E."/>
            <person name="Roest Crollius H."/>
            <person name="Montfort J."/>
            <person name="Robinson-Rechavi M."/>
            <person name="Bucao C."/>
            <person name="Bouchez O."/>
            <person name="Gislard M."/>
            <person name="Lluch J."/>
            <person name="Milhes M."/>
            <person name="Lampietro C."/>
            <person name="Lopez Roques C."/>
            <person name="Donnadieu C."/>
            <person name="Braasch I."/>
            <person name="Desvignes T."/>
            <person name="Postlethwait J."/>
            <person name="Bobe J."/>
            <person name="Guiguen Y."/>
        </authorList>
    </citation>
    <scope>NUCLEOTIDE SEQUENCE</scope>
    <source>
        <strain evidence="2">M-15738</strain>
        <tissue evidence="2">Blood</tissue>
    </source>
</reference>